<organism evidence="1">
    <name type="scientific">Drosophila melanogaster</name>
    <name type="common">Fruit fly</name>
    <dbReference type="NCBI Taxonomy" id="7227"/>
    <lineage>
        <taxon>Eukaryota</taxon>
        <taxon>Metazoa</taxon>
        <taxon>Ecdysozoa</taxon>
        <taxon>Arthropoda</taxon>
        <taxon>Hexapoda</taxon>
        <taxon>Insecta</taxon>
        <taxon>Pterygota</taxon>
        <taxon>Neoptera</taxon>
        <taxon>Endopterygota</taxon>
        <taxon>Diptera</taxon>
        <taxon>Brachycera</taxon>
        <taxon>Muscomorpha</taxon>
        <taxon>Ephydroidea</taxon>
        <taxon>Drosophilidae</taxon>
        <taxon>Drosophila</taxon>
        <taxon>Sophophora</taxon>
    </lineage>
</organism>
<dbReference type="IntAct" id="Q8T0S7">
    <property type="interactions" value="1"/>
</dbReference>
<evidence type="ECO:0000313" key="1">
    <source>
        <dbReference type="EMBL" id="AAL39231.1"/>
    </source>
</evidence>
<dbReference type="EMBL" id="AY069086">
    <property type="protein sequence ID" value="AAL39231.1"/>
    <property type="molecule type" value="mRNA"/>
</dbReference>
<accession>Q8T0S7</accession>
<gene>
    <name evidence="2" type="primary">Unc-76</name>
    <name evidence="2" type="ORF">CG3981</name>
</gene>
<reference evidence="1" key="1">
    <citation type="submission" date="2001-12" db="EMBL/GenBank/DDBJ databases">
        <authorList>
            <person name="Stapleton M."/>
            <person name="Brokstein P."/>
            <person name="Hong L."/>
            <person name="Agbayani A."/>
            <person name="Carlson J."/>
            <person name="Champe M."/>
            <person name="Chavez C."/>
            <person name="Dorsett V."/>
            <person name="Farfan D."/>
            <person name="Frise E."/>
            <person name="George R."/>
            <person name="Gonzalez M."/>
            <person name="Guarin H."/>
            <person name="Li P."/>
            <person name="Liao G."/>
            <person name="Miranda A."/>
            <person name="Mungall C.J."/>
            <person name="Nunoo J."/>
            <person name="Pacleb J."/>
            <person name="Paragas V."/>
            <person name="Park S."/>
            <person name="Phouanenavong S."/>
            <person name="Wan K."/>
            <person name="Yu C."/>
            <person name="Lewis S.E."/>
            <person name="Rubin G.M."/>
            <person name="Celniker S."/>
        </authorList>
    </citation>
    <scope>NUCLEOTIDE SEQUENCE</scope>
    <source>
        <strain evidence="1">Berkeley</strain>
    </source>
</reference>
<proteinExistence type="evidence at transcript level"/>
<dbReference type="AGR" id="FB:FBgn0040395"/>
<dbReference type="GO" id="GO:0043005">
    <property type="term" value="C:neuron projection"/>
    <property type="evidence" value="ECO:0007669"/>
    <property type="project" value="GOC"/>
</dbReference>
<dbReference type="GO" id="GO:0019894">
    <property type="term" value="F:kinesin binding"/>
    <property type="evidence" value="ECO:0000314"/>
    <property type="project" value="FlyBase"/>
</dbReference>
<protein>
    <submittedName>
        <fullName evidence="1">GH10260p</fullName>
    </submittedName>
</protein>
<evidence type="ECO:0000313" key="2">
    <source>
        <dbReference type="FlyBase" id="FBgn0040395"/>
    </source>
</evidence>
<dbReference type="GO" id="GO:0008088">
    <property type="term" value="P:axo-dendritic transport"/>
    <property type="evidence" value="ECO:0000315"/>
    <property type="project" value="FlyBase"/>
</dbReference>
<dbReference type="FlyBase" id="FBgn0040395">
    <property type="gene designation" value="Unc-76"/>
</dbReference>
<dbReference type="OrthoDB" id="7959977at2759"/>
<dbReference type="AlphaFoldDB" id="Q8T0S7"/>
<name>Q8T0S7_DROME</name>
<sequence length="90" mass="10396">MHVGQLQVRLPVQLQFFRLYVKYADLNRYTLALCSPSYLRSNGQPITRFYNKDLILYVIYNLIIRGVWPAVPGKSAVSKCVPSAIYKNMI</sequence>